<protein>
    <submittedName>
        <fullName evidence="2">Uncharacterized protein</fullName>
    </submittedName>
</protein>
<keyword evidence="1" id="KW-1133">Transmembrane helix</keyword>
<reference evidence="2 3" key="1">
    <citation type="submission" date="2021-01" db="EMBL/GenBank/DDBJ databases">
        <title>Whole genome shotgun sequence of Actinoplanes humidus NBRC 14915.</title>
        <authorList>
            <person name="Komaki H."/>
            <person name="Tamura T."/>
        </authorList>
    </citation>
    <scope>NUCLEOTIDE SEQUENCE [LARGE SCALE GENOMIC DNA]</scope>
    <source>
        <strain evidence="2 3">NBRC 14915</strain>
    </source>
</reference>
<keyword evidence="1" id="KW-0812">Transmembrane</keyword>
<feature type="transmembrane region" description="Helical" evidence="1">
    <location>
        <begin position="73"/>
        <end position="93"/>
    </location>
</feature>
<keyword evidence="1" id="KW-0472">Membrane</keyword>
<evidence type="ECO:0000313" key="2">
    <source>
        <dbReference type="EMBL" id="GIE22615.1"/>
    </source>
</evidence>
<dbReference type="Proteomes" id="UP000603200">
    <property type="component" value="Unassembled WGS sequence"/>
</dbReference>
<gene>
    <name evidence="2" type="ORF">Ahu01nite_057170</name>
</gene>
<dbReference type="EMBL" id="BOMN01000081">
    <property type="protein sequence ID" value="GIE22615.1"/>
    <property type="molecule type" value="Genomic_DNA"/>
</dbReference>
<feature type="transmembrane region" description="Helical" evidence="1">
    <location>
        <begin position="12"/>
        <end position="34"/>
    </location>
</feature>
<feature type="transmembrane region" description="Helical" evidence="1">
    <location>
        <begin position="40"/>
        <end position="61"/>
    </location>
</feature>
<evidence type="ECO:0000256" key="1">
    <source>
        <dbReference type="SAM" id="Phobius"/>
    </source>
</evidence>
<comment type="caution">
    <text evidence="2">The sequence shown here is derived from an EMBL/GenBank/DDBJ whole genome shotgun (WGS) entry which is preliminary data.</text>
</comment>
<evidence type="ECO:0000313" key="3">
    <source>
        <dbReference type="Proteomes" id="UP000603200"/>
    </source>
</evidence>
<accession>A0ABQ3ZVJ3</accession>
<keyword evidence="3" id="KW-1185">Reference proteome</keyword>
<sequence>MSGESPAVGRIRFFGAGLSMLFGLIGLVSFLPMARGESSWAVAPGAVLLIVGGVYGLFAQLRSGNVNASRRAGFRALLWTAAGLLTFFVAIMLTTD</sequence>
<proteinExistence type="predicted"/>
<organism evidence="2 3">
    <name type="scientific">Winogradskya humida</name>
    <dbReference type="NCBI Taxonomy" id="113566"/>
    <lineage>
        <taxon>Bacteria</taxon>
        <taxon>Bacillati</taxon>
        <taxon>Actinomycetota</taxon>
        <taxon>Actinomycetes</taxon>
        <taxon>Micromonosporales</taxon>
        <taxon>Micromonosporaceae</taxon>
        <taxon>Winogradskya</taxon>
    </lineage>
</organism>
<name>A0ABQ3ZVJ3_9ACTN</name>